<reference evidence="3 4" key="1">
    <citation type="submission" date="2014-02" db="EMBL/GenBank/DDBJ databases">
        <title>Genome Sequence of an Hyperthermophilic Archaeon, Thermococcus nautili 30-1, producing viral vesicles.</title>
        <authorList>
            <person name="Oberto J."/>
            <person name="Gaudin M."/>
            <person name="Cossu M."/>
            <person name="Gorlas A."/>
            <person name="Slesarev A."/>
            <person name="Marguet E."/>
            <person name="Forterre P."/>
        </authorList>
    </citation>
    <scope>NUCLEOTIDE SEQUENCE [LARGE SCALE GENOMIC DNA]</scope>
    <source>
        <strain evidence="3 4">30-1</strain>
    </source>
</reference>
<feature type="transmembrane region" description="Helical" evidence="1">
    <location>
        <begin position="187"/>
        <end position="207"/>
    </location>
</feature>
<proteinExistence type="predicted"/>
<dbReference type="RefSeq" id="WP_084606334.1">
    <property type="nucleotide sequence ID" value="NZ_CP007264.1"/>
</dbReference>
<evidence type="ECO:0000313" key="3">
    <source>
        <dbReference type="EMBL" id="AHL23382.1"/>
    </source>
</evidence>
<keyword evidence="1" id="KW-0812">Transmembrane</keyword>
<evidence type="ECO:0000259" key="2">
    <source>
        <dbReference type="Pfam" id="PF13559"/>
    </source>
</evidence>
<dbReference type="AlphaFoldDB" id="W8NW32"/>
<dbReference type="KEGG" id="tnu:BD01_1779"/>
<keyword evidence="4" id="KW-1185">Reference proteome</keyword>
<dbReference type="STRING" id="195522.BD01_1779"/>
<dbReference type="Proteomes" id="UP000019434">
    <property type="component" value="Chromosome"/>
</dbReference>
<dbReference type="Pfam" id="PF13559">
    <property type="entry name" value="DUF4129"/>
    <property type="match status" value="1"/>
</dbReference>
<organism evidence="3 4">
    <name type="scientific">Thermococcus nautili</name>
    <dbReference type="NCBI Taxonomy" id="195522"/>
    <lineage>
        <taxon>Archaea</taxon>
        <taxon>Methanobacteriati</taxon>
        <taxon>Methanobacteriota</taxon>
        <taxon>Thermococci</taxon>
        <taxon>Thermococcales</taxon>
        <taxon>Thermococcaceae</taxon>
        <taxon>Thermococcus</taxon>
    </lineage>
</organism>
<protein>
    <submittedName>
        <fullName evidence="3">Type II secretory pathway, prepilin signal peptidase PulO-related peptidase</fullName>
    </submittedName>
</protein>
<evidence type="ECO:0000256" key="1">
    <source>
        <dbReference type="SAM" id="Phobius"/>
    </source>
</evidence>
<sequence length="326" mass="36622">MSTKVKFVALLTITVILMSLLMDSYSFSAPHKKNPEAADFLTFVIFFGVFVGLLILVVFALYMRDLPGAGRRWTREKGGSPIAAAIASTVVSILLMLMFGAMSYWSHKSSELTLRCFPNVTNVTNANATNATAANATLFFNASANNASTNVTSNLTNCTVVPDVGPLIGGNSTQATKFLNHPVATHLWLVFLLPILLGLVYLAYYYIKLAREKVERKRKIEKAVEFDKTLDELGLERFSDPREAIVEIYKNAVLWLEGLGIPYRESWTHWEHAEHVEYMHNAFVELTKLFEKAKYAPERLSWSDAERALEVYNKLRGKARELAEVD</sequence>
<dbReference type="eggNOG" id="arCOG05832">
    <property type="taxonomic scope" value="Archaea"/>
</dbReference>
<accession>W8NW32</accession>
<evidence type="ECO:0000313" key="4">
    <source>
        <dbReference type="Proteomes" id="UP000019434"/>
    </source>
</evidence>
<gene>
    <name evidence="3" type="ORF">BD01_1779</name>
</gene>
<dbReference type="GeneID" id="25384380"/>
<feature type="transmembrane region" description="Helical" evidence="1">
    <location>
        <begin position="82"/>
        <end position="105"/>
    </location>
</feature>
<name>W8NW32_9EURY</name>
<dbReference type="InterPro" id="IPR025403">
    <property type="entry name" value="TgpA-like_C"/>
</dbReference>
<dbReference type="EMBL" id="CP007264">
    <property type="protein sequence ID" value="AHL23382.1"/>
    <property type="molecule type" value="Genomic_DNA"/>
</dbReference>
<feature type="domain" description="Protein-glutamine gamma-glutamyltransferase-like C-terminal" evidence="2">
    <location>
        <begin position="249"/>
        <end position="311"/>
    </location>
</feature>
<keyword evidence="1" id="KW-1133">Transmembrane helix</keyword>
<dbReference type="HOGENOM" id="CLU_084679_0_0_2"/>
<keyword evidence="1" id="KW-0472">Membrane</keyword>
<feature type="transmembrane region" description="Helical" evidence="1">
    <location>
        <begin position="38"/>
        <end position="62"/>
    </location>
</feature>